<name>A0A387HLT5_9ACTN</name>
<keyword evidence="2" id="KW-1185">Reference proteome</keyword>
<dbReference type="Proteomes" id="UP000271554">
    <property type="component" value="Chromosome"/>
</dbReference>
<dbReference type="AlphaFoldDB" id="A0A387HLT5"/>
<reference evidence="1 2" key="1">
    <citation type="submission" date="2018-10" db="EMBL/GenBank/DDBJ databases">
        <title>Relationship between Morphology and Antimicrobial Activity in Streptomyces.</title>
        <authorList>
            <person name="Kang H.J."/>
            <person name="Kim S.B."/>
        </authorList>
    </citation>
    <scope>NUCLEOTIDE SEQUENCE [LARGE SCALE GENOMIC DNA]</scope>
    <source>
        <strain evidence="1 2">BH38</strain>
    </source>
</reference>
<proteinExistence type="predicted"/>
<protein>
    <submittedName>
        <fullName evidence="1">Uncharacterized protein</fullName>
    </submittedName>
</protein>
<dbReference type="KEGG" id="shun:DWB77_03945"/>
<organism evidence="1 2">
    <name type="scientific">Streptomyces hundungensis</name>
    <dbReference type="NCBI Taxonomy" id="1077946"/>
    <lineage>
        <taxon>Bacteria</taxon>
        <taxon>Bacillati</taxon>
        <taxon>Actinomycetota</taxon>
        <taxon>Actinomycetes</taxon>
        <taxon>Kitasatosporales</taxon>
        <taxon>Streptomycetaceae</taxon>
        <taxon>Streptomyces</taxon>
    </lineage>
</organism>
<evidence type="ECO:0000313" key="2">
    <source>
        <dbReference type="Proteomes" id="UP000271554"/>
    </source>
</evidence>
<gene>
    <name evidence="1" type="ORF">DWB77_03945</name>
</gene>
<accession>A0A387HLT5</accession>
<dbReference type="EMBL" id="CP032698">
    <property type="protein sequence ID" value="AYG81778.1"/>
    <property type="molecule type" value="Genomic_DNA"/>
</dbReference>
<sequence length="34" mass="3956">MSSETGDTLKTEPVFRFCFRDGKLIEKKSYDVAR</sequence>
<evidence type="ECO:0000313" key="1">
    <source>
        <dbReference type="EMBL" id="AYG81778.1"/>
    </source>
</evidence>